<dbReference type="EMBL" id="MU251377">
    <property type="protein sequence ID" value="KAG9237973.1"/>
    <property type="molecule type" value="Genomic_DNA"/>
</dbReference>
<comment type="similarity">
    <text evidence="3">Belongs to the trans-sulfuration enzymes family.</text>
</comment>
<evidence type="ECO:0000313" key="5">
    <source>
        <dbReference type="Proteomes" id="UP000824998"/>
    </source>
</evidence>
<dbReference type="InterPro" id="IPR015421">
    <property type="entry name" value="PyrdxlP-dep_Trfase_major"/>
</dbReference>
<protein>
    <submittedName>
        <fullName evidence="4">Pyridoxal phosphate-dependent transferase</fullName>
    </submittedName>
</protein>
<dbReference type="InterPro" id="IPR015424">
    <property type="entry name" value="PyrdxlP-dep_Trfase"/>
</dbReference>
<proteinExistence type="inferred from homology"/>
<dbReference type="GO" id="GO:0003962">
    <property type="term" value="F:cystathionine gamma-synthase activity"/>
    <property type="evidence" value="ECO:0007669"/>
    <property type="project" value="TreeGrafter"/>
</dbReference>
<dbReference type="Gene3D" id="3.90.1150.10">
    <property type="entry name" value="Aspartate Aminotransferase, domain 1"/>
    <property type="match status" value="1"/>
</dbReference>
<evidence type="ECO:0000256" key="3">
    <source>
        <dbReference type="RuleBase" id="RU362118"/>
    </source>
</evidence>
<comment type="caution">
    <text evidence="4">The sequence shown here is derived from an EMBL/GenBank/DDBJ whole genome shotgun (WGS) entry which is preliminary data.</text>
</comment>
<dbReference type="Proteomes" id="UP000824998">
    <property type="component" value="Unassembled WGS sequence"/>
</dbReference>
<dbReference type="PANTHER" id="PTHR42699:SF1">
    <property type="entry name" value="CYSTATHIONINE GAMMA-SYNTHASE-RELATED"/>
    <property type="match status" value="1"/>
</dbReference>
<dbReference type="InterPro" id="IPR015422">
    <property type="entry name" value="PyrdxlP-dep_Trfase_small"/>
</dbReference>
<dbReference type="Gene3D" id="3.40.640.10">
    <property type="entry name" value="Type I PLP-dependent aspartate aminotransferase-like (Major domain)"/>
    <property type="match status" value="1"/>
</dbReference>
<dbReference type="SUPFAM" id="SSF53383">
    <property type="entry name" value="PLP-dependent transferases"/>
    <property type="match status" value="1"/>
</dbReference>
<dbReference type="OrthoDB" id="10047078at2759"/>
<evidence type="ECO:0000256" key="1">
    <source>
        <dbReference type="ARBA" id="ARBA00001933"/>
    </source>
</evidence>
<dbReference type="InterPro" id="IPR051750">
    <property type="entry name" value="Trans-sulfuration_enzymes"/>
</dbReference>
<keyword evidence="4" id="KW-0808">Transferase</keyword>
<gene>
    <name evidence="4" type="ORF">BJ875DRAFT_101719</name>
</gene>
<dbReference type="GO" id="GO:0019346">
    <property type="term" value="P:transsulfuration"/>
    <property type="evidence" value="ECO:0007669"/>
    <property type="project" value="InterPro"/>
</dbReference>
<sequence>MSELITTGFGEALPPAPRHAITFHLPKWANLLRLLEKDQTLFNALKNTYPRMLPKPDVKALAAALGEFLNLPPGTAVVIFTSLSSASECVEFATQTPRAEGMLDAPKGPDPVARDEISIRALRVAKTGTKLFAVVLPAQNFPNVLQFWQNAGLGIQSRLAEQCLDNLDSLEEVTKDCSVSPRTESPGHVEVKERIAGLVERAPVGGPRPVQVQADDIYLFQTGMTSIYRVHTWLLKANSLEAKTAFFGFAFYTTLQIFHEYGTGNKLIGPGTDEELIHLEAFLESEKNDGRKVQAIWFEFPSNPSLTVPNLSRLRDLADTYGCYLIADDTIGSFCNIDLLGPSGADIVVTSLTKSFSGYADVMGASAILNPMASRYAELKDLFTQNYELDYCPLDAAVLASNSRDYLVRAKTFNTNTQTLVSYFQSKVSDPKSCITGVLYPNTNPVFKANFDAVKRPTTPEFEPGYGCLFSIEFESVEKLEVFYDCVNLHVGPHLGAHRTIMISYVKGLYGKQMEWARRFGLRETMLRIATGLEDVEGLIGDFENALKVVDGLRGNFANDADF</sequence>
<accession>A0A9P8C8L3</accession>
<reference evidence="4" key="1">
    <citation type="journal article" date="2021" name="IMA Fungus">
        <title>Genomic characterization of three marine fungi, including Emericellopsis atlantica sp. nov. with signatures of a generalist lifestyle and marine biomass degradation.</title>
        <authorList>
            <person name="Hagestad O.C."/>
            <person name="Hou L."/>
            <person name="Andersen J.H."/>
            <person name="Hansen E.H."/>
            <person name="Altermark B."/>
            <person name="Li C."/>
            <person name="Kuhnert E."/>
            <person name="Cox R.J."/>
            <person name="Crous P.W."/>
            <person name="Spatafora J.W."/>
            <person name="Lail K."/>
            <person name="Amirebrahimi M."/>
            <person name="Lipzen A."/>
            <person name="Pangilinan J."/>
            <person name="Andreopoulos W."/>
            <person name="Hayes R.D."/>
            <person name="Ng V."/>
            <person name="Grigoriev I.V."/>
            <person name="Jackson S.A."/>
            <person name="Sutton T.D.S."/>
            <person name="Dobson A.D.W."/>
            <person name="Rama T."/>
        </authorList>
    </citation>
    <scope>NUCLEOTIDE SEQUENCE</scope>
    <source>
        <strain evidence="4">TRa018bII</strain>
    </source>
</reference>
<keyword evidence="5" id="KW-1185">Reference proteome</keyword>
<evidence type="ECO:0000256" key="2">
    <source>
        <dbReference type="ARBA" id="ARBA00022898"/>
    </source>
</evidence>
<dbReference type="AlphaFoldDB" id="A0A9P8C8L3"/>
<organism evidence="4 5">
    <name type="scientific">Amylocarpus encephaloides</name>
    <dbReference type="NCBI Taxonomy" id="45428"/>
    <lineage>
        <taxon>Eukaryota</taxon>
        <taxon>Fungi</taxon>
        <taxon>Dikarya</taxon>
        <taxon>Ascomycota</taxon>
        <taxon>Pezizomycotina</taxon>
        <taxon>Leotiomycetes</taxon>
        <taxon>Helotiales</taxon>
        <taxon>Helotiales incertae sedis</taxon>
        <taxon>Amylocarpus</taxon>
    </lineage>
</organism>
<dbReference type="GO" id="GO:0030170">
    <property type="term" value="F:pyridoxal phosphate binding"/>
    <property type="evidence" value="ECO:0007669"/>
    <property type="project" value="InterPro"/>
</dbReference>
<keyword evidence="2 3" id="KW-0663">Pyridoxal phosphate</keyword>
<dbReference type="Pfam" id="PF01053">
    <property type="entry name" value="Cys_Met_Meta_PP"/>
    <property type="match status" value="1"/>
</dbReference>
<dbReference type="InterPro" id="IPR000277">
    <property type="entry name" value="Cys/Met-Metab_PyrdxlP-dep_enz"/>
</dbReference>
<evidence type="ECO:0000313" key="4">
    <source>
        <dbReference type="EMBL" id="KAG9237973.1"/>
    </source>
</evidence>
<dbReference type="PANTHER" id="PTHR42699">
    <property type="match status" value="1"/>
</dbReference>
<comment type="cofactor">
    <cofactor evidence="1 3">
        <name>pyridoxal 5'-phosphate</name>
        <dbReference type="ChEBI" id="CHEBI:597326"/>
    </cofactor>
</comment>
<name>A0A9P8C8L3_9HELO</name>